<reference evidence="1" key="1">
    <citation type="submission" date="2012-10" db="EMBL/GenBank/DDBJ databases">
        <authorList>
            <person name="Maita H."/>
            <person name="Sato S."/>
        </authorList>
    </citation>
    <scope>NUCLEOTIDE SEQUENCE</scope>
    <source>
        <strain evidence="1">NZP2037</strain>
    </source>
</reference>
<dbReference type="RefSeq" id="WP_019863393.1">
    <property type="nucleotide sequence ID" value="NZ_LZTH01000019.1"/>
</dbReference>
<organism evidence="1">
    <name type="scientific">Rhizobium loti</name>
    <name type="common">Mesorhizobium loti</name>
    <dbReference type="NCBI Taxonomy" id="381"/>
    <lineage>
        <taxon>Bacteria</taxon>
        <taxon>Pseudomonadati</taxon>
        <taxon>Pseudomonadota</taxon>
        <taxon>Alphaproteobacteria</taxon>
        <taxon>Hyphomicrobiales</taxon>
        <taxon>Phyllobacteriaceae</taxon>
        <taxon>Mesorhizobium</taxon>
    </lineage>
</organism>
<evidence type="ECO:0008006" key="2">
    <source>
        <dbReference type="Google" id="ProtNLM"/>
    </source>
</evidence>
<proteinExistence type="predicted"/>
<dbReference type="AlphaFoldDB" id="M5B2K7"/>
<reference evidence="1" key="2">
    <citation type="journal article" date="2013" name="Microbes Environ.">
        <title>Commonalities and Differences among Symbiosis Islands of Three Mesorhizobium loti Strains.</title>
        <authorList>
            <person name="Kasai-Maita H."/>
            <person name="Hirakawa H."/>
            <person name="Nakamura Y."/>
            <person name="Kaneko T."/>
            <person name="Miki K."/>
            <person name="Maruya J."/>
            <person name="Okazaki S."/>
            <person name="Tabata S."/>
            <person name="Saeki K."/>
            <person name="Sato S."/>
        </authorList>
    </citation>
    <scope>NUCLEOTIDE SEQUENCE</scope>
    <source>
        <strain evidence="1">NZP2037</strain>
    </source>
</reference>
<dbReference type="EMBL" id="AP012557">
    <property type="protein sequence ID" value="BAN09736.1"/>
    <property type="molecule type" value="Genomic_DNA"/>
</dbReference>
<protein>
    <recommendedName>
        <fullName evidence="2">Aspartate/glutamate racemase family protein</fullName>
    </recommendedName>
</protein>
<evidence type="ECO:0000313" key="1">
    <source>
        <dbReference type="EMBL" id="BAN09736.1"/>
    </source>
</evidence>
<sequence>MTTQQRALGIVGLEIGLAPGEFPPPRPESVFNPATFDFPIIIETAAGALADRVIPGDASLEQAYIAAARRLVERGAVAITGDCGFSIRYQAAVAASVKVPVAMSSLLLAPTLLRQLPADAMLAVVAADSRHCGEELLGIDDSSARARVVIGGIEGDTWPAGVVEMGSEVAACVARLRAAHPGIAALLFECTLFPMVTSAIRRRTGLPVYDAATLYRMTFASVA</sequence>
<accession>M5B2K7</accession>
<name>M5B2K7_RHILI</name>